<keyword evidence="1" id="KW-0597">Phosphoprotein</keyword>
<evidence type="ECO:0000256" key="1">
    <source>
        <dbReference type="PROSITE-ProRule" id="PRU00169"/>
    </source>
</evidence>
<reference evidence="4" key="1">
    <citation type="journal article" date="2019" name="Int. J. Syst. Evol. Microbiol.">
        <title>The Global Catalogue of Microorganisms (GCM) 10K type strain sequencing project: providing services to taxonomists for standard genome sequencing and annotation.</title>
        <authorList>
            <consortium name="The Broad Institute Genomics Platform"/>
            <consortium name="The Broad Institute Genome Sequencing Center for Infectious Disease"/>
            <person name="Wu L."/>
            <person name="Ma J."/>
        </authorList>
    </citation>
    <scope>NUCLEOTIDE SEQUENCE [LARGE SCALE GENOMIC DNA]</scope>
    <source>
        <strain evidence="4">JCM 17927</strain>
    </source>
</reference>
<proteinExistence type="predicted"/>
<dbReference type="PANTHER" id="PTHR45566">
    <property type="entry name" value="HTH-TYPE TRANSCRIPTIONAL REGULATOR YHJB-RELATED"/>
    <property type="match status" value="1"/>
</dbReference>
<accession>A0ABP8MHQ4</accession>
<dbReference type="InterPro" id="IPR001789">
    <property type="entry name" value="Sig_transdc_resp-reg_receiver"/>
</dbReference>
<dbReference type="PROSITE" id="PS50110">
    <property type="entry name" value="RESPONSE_REGULATORY"/>
    <property type="match status" value="1"/>
</dbReference>
<gene>
    <name evidence="3" type="ORF">GCM10023189_09030</name>
</gene>
<dbReference type="PANTHER" id="PTHR45566:SF2">
    <property type="entry name" value="NARL SUBFAMILY"/>
    <property type="match status" value="1"/>
</dbReference>
<evidence type="ECO:0000313" key="3">
    <source>
        <dbReference type="EMBL" id="GAA4449632.1"/>
    </source>
</evidence>
<dbReference type="Proteomes" id="UP001501175">
    <property type="component" value="Unassembled WGS sequence"/>
</dbReference>
<evidence type="ECO:0000313" key="4">
    <source>
        <dbReference type="Proteomes" id="UP001501175"/>
    </source>
</evidence>
<comment type="caution">
    <text evidence="3">The sequence shown here is derived from an EMBL/GenBank/DDBJ whole genome shotgun (WGS) entry which is preliminary data.</text>
</comment>
<dbReference type="Gene3D" id="3.40.50.2300">
    <property type="match status" value="1"/>
</dbReference>
<feature type="domain" description="Response regulatory" evidence="2">
    <location>
        <begin position="1"/>
        <end position="109"/>
    </location>
</feature>
<dbReference type="InterPro" id="IPR051015">
    <property type="entry name" value="EvgA-like"/>
</dbReference>
<organism evidence="3 4">
    <name type="scientific">Nibrella saemangeumensis</name>
    <dbReference type="NCBI Taxonomy" id="1084526"/>
    <lineage>
        <taxon>Bacteria</taxon>
        <taxon>Pseudomonadati</taxon>
        <taxon>Bacteroidota</taxon>
        <taxon>Cytophagia</taxon>
        <taxon>Cytophagales</taxon>
        <taxon>Spirosomataceae</taxon>
        <taxon>Nibrella</taxon>
    </lineage>
</organism>
<dbReference type="SUPFAM" id="SSF52172">
    <property type="entry name" value="CheY-like"/>
    <property type="match status" value="1"/>
</dbReference>
<name>A0ABP8MHQ4_9BACT</name>
<sequence>MAQGLSNWIRKDFEEYELLFVAESRQDLLDHLDQNQIPEILLLDDYRQEVGGLEIIQILNAQYSAIRILVYTINTTEELIDKMIRAGARGYLDKGCSQLELKQAIDTIRTKGFYYSDFLPNR</sequence>
<protein>
    <recommendedName>
        <fullName evidence="2">Response regulatory domain-containing protein</fullName>
    </recommendedName>
</protein>
<dbReference type="EMBL" id="BAABHD010000010">
    <property type="protein sequence ID" value="GAA4449632.1"/>
    <property type="molecule type" value="Genomic_DNA"/>
</dbReference>
<keyword evidence="4" id="KW-1185">Reference proteome</keyword>
<dbReference type="InterPro" id="IPR011006">
    <property type="entry name" value="CheY-like_superfamily"/>
</dbReference>
<dbReference type="Pfam" id="PF00072">
    <property type="entry name" value="Response_reg"/>
    <property type="match status" value="1"/>
</dbReference>
<evidence type="ECO:0000259" key="2">
    <source>
        <dbReference type="PROSITE" id="PS50110"/>
    </source>
</evidence>
<feature type="modified residue" description="4-aspartylphosphate" evidence="1">
    <location>
        <position position="44"/>
    </location>
</feature>